<keyword evidence="2" id="KW-1185">Reference proteome</keyword>
<dbReference type="Proteomes" id="UP000652761">
    <property type="component" value="Unassembled WGS sequence"/>
</dbReference>
<sequence length="78" mass="8697">MPVLHYTNLTEDPYLVLEILVKCRVVVVLGGRGVDSNLRILQVPKGGWTIVERVALPNCARKRRGVVQFPWELAEGSA</sequence>
<accession>A0A843VCS0</accession>
<comment type="caution">
    <text evidence="1">The sequence shown here is derived from an EMBL/GenBank/DDBJ whole genome shotgun (WGS) entry which is preliminary data.</text>
</comment>
<evidence type="ECO:0000313" key="2">
    <source>
        <dbReference type="Proteomes" id="UP000652761"/>
    </source>
</evidence>
<dbReference type="EMBL" id="NMUH01001506">
    <property type="protein sequence ID" value="MQL92986.1"/>
    <property type="molecule type" value="Genomic_DNA"/>
</dbReference>
<gene>
    <name evidence="1" type="ORF">Taro_025624</name>
</gene>
<reference evidence="1" key="1">
    <citation type="submission" date="2017-07" db="EMBL/GenBank/DDBJ databases">
        <title>Taro Niue Genome Assembly and Annotation.</title>
        <authorList>
            <person name="Atibalentja N."/>
            <person name="Keating K."/>
            <person name="Fields C.J."/>
        </authorList>
    </citation>
    <scope>NUCLEOTIDE SEQUENCE</scope>
    <source>
        <strain evidence="1">Niue_2</strain>
        <tissue evidence="1">Leaf</tissue>
    </source>
</reference>
<evidence type="ECO:0000313" key="1">
    <source>
        <dbReference type="EMBL" id="MQL92986.1"/>
    </source>
</evidence>
<proteinExistence type="predicted"/>
<name>A0A843VCS0_COLES</name>
<protein>
    <submittedName>
        <fullName evidence="1">Uncharacterized protein</fullName>
    </submittedName>
</protein>
<dbReference type="AlphaFoldDB" id="A0A843VCS0"/>
<organism evidence="1 2">
    <name type="scientific">Colocasia esculenta</name>
    <name type="common">Wild taro</name>
    <name type="synonym">Arum esculentum</name>
    <dbReference type="NCBI Taxonomy" id="4460"/>
    <lineage>
        <taxon>Eukaryota</taxon>
        <taxon>Viridiplantae</taxon>
        <taxon>Streptophyta</taxon>
        <taxon>Embryophyta</taxon>
        <taxon>Tracheophyta</taxon>
        <taxon>Spermatophyta</taxon>
        <taxon>Magnoliopsida</taxon>
        <taxon>Liliopsida</taxon>
        <taxon>Araceae</taxon>
        <taxon>Aroideae</taxon>
        <taxon>Colocasieae</taxon>
        <taxon>Colocasia</taxon>
    </lineage>
</organism>